<dbReference type="InterPro" id="IPR037066">
    <property type="entry name" value="Plug_dom_sf"/>
</dbReference>
<dbReference type="Pfam" id="PF00593">
    <property type="entry name" value="TonB_dep_Rec_b-barrel"/>
    <property type="match status" value="1"/>
</dbReference>
<dbReference type="Pfam" id="PF13715">
    <property type="entry name" value="CarbopepD_reg_2"/>
    <property type="match status" value="1"/>
</dbReference>
<comment type="similarity">
    <text evidence="8 9">Belongs to the TonB-dependent receptor family.</text>
</comment>
<dbReference type="InterPro" id="IPR023996">
    <property type="entry name" value="TonB-dep_OMP_SusC/RagA"/>
</dbReference>
<evidence type="ECO:0000259" key="12">
    <source>
        <dbReference type="Pfam" id="PF07715"/>
    </source>
</evidence>
<dbReference type="InterPro" id="IPR039426">
    <property type="entry name" value="TonB-dep_rcpt-like"/>
</dbReference>
<dbReference type="InterPro" id="IPR023997">
    <property type="entry name" value="TonB-dep_OMP_SusC/RagA_CS"/>
</dbReference>
<dbReference type="Pfam" id="PF07715">
    <property type="entry name" value="Plug"/>
    <property type="match status" value="1"/>
</dbReference>
<protein>
    <submittedName>
        <fullName evidence="13">TonB-dependent receptor</fullName>
    </submittedName>
</protein>
<keyword evidence="7 8" id="KW-0998">Cell outer membrane</keyword>
<gene>
    <name evidence="13" type="ORF">IAC06_05740</name>
</gene>
<dbReference type="PROSITE" id="PS52016">
    <property type="entry name" value="TONB_DEPENDENT_REC_3"/>
    <property type="match status" value="1"/>
</dbReference>
<evidence type="ECO:0000256" key="6">
    <source>
        <dbReference type="ARBA" id="ARBA00023136"/>
    </source>
</evidence>
<evidence type="ECO:0000256" key="8">
    <source>
        <dbReference type="PROSITE-ProRule" id="PRU01360"/>
    </source>
</evidence>
<evidence type="ECO:0000256" key="5">
    <source>
        <dbReference type="ARBA" id="ARBA00023077"/>
    </source>
</evidence>
<dbReference type="FunFam" id="2.170.130.10:FF:000008">
    <property type="entry name" value="SusC/RagA family TonB-linked outer membrane protein"/>
    <property type="match status" value="1"/>
</dbReference>
<dbReference type="InterPro" id="IPR000531">
    <property type="entry name" value="Beta-barrel_TonB"/>
</dbReference>
<evidence type="ECO:0000313" key="14">
    <source>
        <dbReference type="Proteomes" id="UP000823661"/>
    </source>
</evidence>
<feature type="chain" id="PRO_5038343745" evidence="10">
    <location>
        <begin position="25"/>
        <end position="1077"/>
    </location>
</feature>
<dbReference type="AlphaFoldDB" id="A0A9D9ERL9"/>
<proteinExistence type="inferred from homology"/>
<keyword evidence="10" id="KW-0732">Signal</keyword>
<dbReference type="NCBIfam" id="TIGR04056">
    <property type="entry name" value="OMP_RagA_SusC"/>
    <property type="match status" value="1"/>
</dbReference>
<evidence type="ECO:0000259" key="11">
    <source>
        <dbReference type="Pfam" id="PF00593"/>
    </source>
</evidence>
<evidence type="ECO:0000256" key="10">
    <source>
        <dbReference type="SAM" id="SignalP"/>
    </source>
</evidence>
<keyword evidence="6 8" id="KW-0472">Membrane</keyword>
<accession>A0A9D9ERL9</accession>
<organism evidence="13 14">
    <name type="scientific">Candidatus Cryptobacteroides intestinavium</name>
    <dbReference type="NCBI Taxonomy" id="2840766"/>
    <lineage>
        <taxon>Bacteria</taxon>
        <taxon>Pseudomonadati</taxon>
        <taxon>Bacteroidota</taxon>
        <taxon>Bacteroidia</taxon>
        <taxon>Bacteroidales</taxon>
        <taxon>Candidatus Cryptobacteroides</taxon>
    </lineage>
</organism>
<reference evidence="13" key="2">
    <citation type="journal article" date="2021" name="PeerJ">
        <title>Extensive microbial diversity within the chicken gut microbiome revealed by metagenomics and culture.</title>
        <authorList>
            <person name="Gilroy R."/>
            <person name="Ravi A."/>
            <person name="Getino M."/>
            <person name="Pursley I."/>
            <person name="Horton D.L."/>
            <person name="Alikhan N.F."/>
            <person name="Baker D."/>
            <person name="Gharbi K."/>
            <person name="Hall N."/>
            <person name="Watson M."/>
            <person name="Adriaenssens E.M."/>
            <person name="Foster-Nyarko E."/>
            <person name="Jarju S."/>
            <person name="Secka A."/>
            <person name="Antonio M."/>
            <person name="Oren A."/>
            <person name="Chaudhuri R.R."/>
            <person name="La Ragione R."/>
            <person name="Hildebrand F."/>
            <person name="Pallen M.J."/>
        </authorList>
    </citation>
    <scope>NUCLEOTIDE SEQUENCE</scope>
    <source>
        <strain evidence="13">B1-20833</strain>
    </source>
</reference>
<dbReference type="Gene3D" id="2.40.170.20">
    <property type="entry name" value="TonB-dependent receptor, beta-barrel domain"/>
    <property type="match status" value="1"/>
</dbReference>
<comment type="subcellular location">
    <subcellularLocation>
        <location evidence="1 8">Cell outer membrane</location>
        <topology evidence="1 8">Multi-pass membrane protein</topology>
    </subcellularLocation>
</comment>
<name>A0A9D9ERL9_9BACT</name>
<dbReference type="SUPFAM" id="SSF56935">
    <property type="entry name" value="Porins"/>
    <property type="match status" value="1"/>
</dbReference>
<dbReference type="InterPro" id="IPR008969">
    <property type="entry name" value="CarboxyPept-like_regulatory"/>
</dbReference>
<dbReference type="SUPFAM" id="SSF49464">
    <property type="entry name" value="Carboxypeptidase regulatory domain-like"/>
    <property type="match status" value="1"/>
</dbReference>
<evidence type="ECO:0000313" key="13">
    <source>
        <dbReference type="EMBL" id="MBO8452368.1"/>
    </source>
</evidence>
<feature type="domain" description="TonB-dependent receptor plug" evidence="12">
    <location>
        <begin position="117"/>
        <end position="223"/>
    </location>
</feature>
<dbReference type="NCBIfam" id="TIGR04057">
    <property type="entry name" value="SusC_RagA_signa"/>
    <property type="match status" value="1"/>
</dbReference>
<evidence type="ECO:0000256" key="9">
    <source>
        <dbReference type="RuleBase" id="RU003357"/>
    </source>
</evidence>
<dbReference type="InterPro" id="IPR012910">
    <property type="entry name" value="Plug_dom"/>
</dbReference>
<dbReference type="Gene3D" id="2.60.40.1120">
    <property type="entry name" value="Carboxypeptidase-like, regulatory domain"/>
    <property type="match status" value="1"/>
</dbReference>
<reference evidence="13" key="1">
    <citation type="submission" date="2020-10" db="EMBL/GenBank/DDBJ databases">
        <authorList>
            <person name="Gilroy R."/>
        </authorList>
    </citation>
    <scope>NUCLEOTIDE SEQUENCE</scope>
    <source>
        <strain evidence="13">B1-20833</strain>
    </source>
</reference>
<keyword evidence="3 8" id="KW-1134">Transmembrane beta strand</keyword>
<evidence type="ECO:0000256" key="1">
    <source>
        <dbReference type="ARBA" id="ARBA00004571"/>
    </source>
</evidence>
<keyword evidence="5 9" id="KW-0798">TonB box</keyword>
<dbReference type="EMBL" id="JADIMI010000056">
    <property type="protein sequence ID" value="MBO8452368.1"/>
    <property type="molecule type" value="Genomic_DNA"/>
</dbReference>
<comment type="caution">
    <text evidence="13">The sequence shown here is derived from an EMBL/GenBank/DDBJ whole genome shotgun (WGS) entry which is preliminary data.</text>
</comment>
<evidence type="ECO:0000256" key="3">
    <source>
        <dbReference type="ARBA" id="ARBA00022452"/>
    </source>
</evidence>
<feature type="domain" description="TonB-dependent receptor-like beta-barrel" evidence="11">
    <location>
        <begin position="388"/>
        <end position="858"/>
    </location>
</feature>
<evidence type="ECO:0000256" key="2">
    <source>
        <dbReference type="ARBA" id="ARBA00022448"/>
    </source>
</evidence>
<dbReference type="GO" id="GO:0009279">
    <property type="term" value="C:cell outer membrane"/>
    <property type="evidence" value="ECO:0007669"/>
    <property type="project" value="UniProtKB-SubCell"/>
</dbReference>
<feature type="signal peptide" evidence="10">
    <location>
        <begin position="1"/>
        <end position="24"/>
    </location>
</feature>
<keyword evidence="13" id="KW-0675">Receptor</keyword>
<keyword evidence="2 8" id="KW-0813">Transport</keyword>
<dbReference type="Gene3D" id="2.170.130.10">
    <property type="entry name" value="TonB-dependent receptor, plug domain"/>
    <property type="match status" value="1"/>
</dbReference>
<dbReference type="Proteomes" id="UP000823661">
    <property type="component" value="Unassembled WGS sequence"/>
</dbReference>
<keyword evidence="4 8" id="KW-0812">Transmembrane</keyword>
<sequence>MKNLMYRISLLILGFLAAMSFADAQQIKGVVTDANGDPLVGVSVFVDGTTLGVSTDVDGAYIIDIPDARGKTLVFSCIGMATKEILIGQNTTVNITLEEDTNFLDETVVIGYATVKRRDLLGSVTSVGSDAIAAVPVTTVSEALAGKMAGVQVTTTEGDPDAEIKIRVRGTGSITQDSSPLYIVDGFPVESISDIAASDIQSIDVLKDAFSTAIYGSRGANGVVLVTTKSGAAGKLSVSYDAYYGMKKIANKDAIQPMDPYEFVRSQYELASLRDVVDENYTAIFGPFSDMDLYEDVQGNDWINQVFGRTGETFSHNLTVSGRSDKVTWTASYAHINDKAIMLGSDYHRDNLRFKTRYKPIRQLTFDLNVRYSYTKIMGSGSNSMNDSGTTTGNGRLKHAVQYAPIPLDVTATGADMEEDYGDNAPPVQSVWDNDNMRVRQSWNTNAAVTWHIIDNLDLKVEGGLETYSQVNNRFYGLTTYYVANSVSEGYNDQPAVIYTDLDRKRIRNTNTLNYNFEDVIRDDRHKLDLLLGQELIITRENQLTSNVDGFPVSFNSRQAWSMMTLGHAATVTNRYYPDDRLLSFFGRVNYDFDSRYSVAATLRADGSSKFAKGHQWGIFPSAAASWTISNEQWMKGAASWLDNLKLRYSFGTAGNNNIPQNVTSLMYEPYSTGDRLSNGTVIFRPVTDGGDTIMANEDLTWETTLSHNIGIDFSFFRSRINGSVELYHNTTRDLLIQFPTAGSGYAYQYRNMGSVLNRGAELSLNLVLVEKKNFGLTFSGNISFNQNRVLSLGDVPNITSASRWSSTGVGSDYIVEVGQPLGNMYGFQVEGMYTLDDFTYDPATQTWDPVEGVADASGRLGTEGFRPGGMKIKDIDNSGTIDDKDKTVIGNALPIGTGGFSLSGNLYGIDFSANFNYVFGNDIYNANKVEFTSTASYYRRNLLDMMDTDKRWTNIDWSTGELVTDASRLAEMNEGVTMWAPFTQQRTFSDWAVEDGSFLRLQSATIGYTLPQKLTLKAKIQRLRFYVTGTNLFCLTKYSGYDPEVDTRRATPLTPGVDYSAYPKSIGFVVGANITF</sequence>
<dbReference type="InterPro" id="IPR036942">
    <property type="entry name" value="Beta-barrel_TonB_sf"/>
</dbReference>
<evidence type="ECO:0000256" key="7">
    <source>
        <dbReference type="ARBA" id="ARBA00023237"/>
    </source>
</evidence>
<evidence type="ECO:0000256" key="4">
    <source>
        <dbReference type="ARBA" id="ARBA00022692"/>
    </source>
</evidence>